<keyword evidence="1" id="KW-0472">Membrane</keyword>
<dbReference type="STRING" id="47678.ERS852494_03322"/>
<dbReference type="Proteomes" id="UP000475905">
    <property type="component" value="Unassembled WGS sequence"/>
</dbReference>
<dbReference type="AlphaFoldDB" id="A0A174W367"/>
<evidence type="ECO:0000313" key="6">
    <source>
        <dbReference type="EMBL" id="KAA5486562.1"/>
    </source>
</evidence>
<feature type="transmembrane region" description="Helical" evidence="1">
    <location>
        <begin position="36"/>
        <end position="56"/>
    </location>
</feature>
<evidence type="ECO:0000313" key="7">
    <source>
        <dbReference type="EMBL" id="KAA5497290.1"/>
    </source>
</evidence>
<dbReference type="Proteomes" id="UP000095657">
    <property type="component" value="Unassembled WGS sequence"/>
</dbReference>
<evidence type="ECO:0000256" key="1">
    <source>
        <dbReference type="SAM" id="Phobius"/>
    </source>
</evidence>
<dbReference type="Proteomes" id="UP000095725">
    <property type="component" value="Unassembled WGS sequence"/>
</dbReference>
<dbReference type="Proteomes" id="UP000427825">
    <property type="component" value="Unassembled WGS sequence"/>
</dbReference>
<dbReference type="Proteomes" id="UP000283512">
    <property type="component" value="Unassembled WGS sequence"/>
</dbReference>
<dbReference type="Proteomes" id="UP000284205">
    <property type="component" value="Unassembled WGS sequence"/>
</dbReference>
<evidence type="ECO:0000313" key="20">
    <source>
        <dbReference type="Proteomes" id="UP000475905"/>
    </source>
</evidence>
<dbReference type="Proteomes" id="UP000284689">
    <property type="component" value="Unassembled WGS sequence"/>
</dbReference>
<reference evidence="12 13" key="1">
    <citation type="submission" date="2015-09" db="EMBL/GenBank/DDBJ databases">
        <authorList>
            <consortium name="Pathogen Informatics"/>
        </authorList>
    </citation>
    <scope>NUCLEOTIDE SEQUENCE [LARGE SCALE GENOMIC DNA]</scope>
    <source>
        <strain evidence="2 12">2789STDY5834880</strain>
        <strain evidence="3 13">2789STDY5834946</strain>
    </source>
</reference>
<dbReference type="Proteomes" id="UP000284431">
    <property type="component" value="Unassembled WGS sequence"/>
</dbReference>
<evidence type="ECO:0000313" key="3">
    <source>
        <dbReference type="EMBL" id="CUQ41624.1"/>
    </source>
</evidence>
<evidence type="ECO:0000313" key="9">
    <source>
        <dbReference type="EMBL" id="RGY27623.1"/>
    </source>
</evidence>
<dbReference type="EMBL" id="VVYF01000028">
    <property type="protein sequence ID" value="KAA5486562.1"/>
    <property type="molecule type" value="Genomic_DNA"/>
</dbReference>
<evidence type="ECO:0000313" key="2">
    <source>
        <dbReference type="EMBL" id="CUP88371.1"/>
    </source>
</evidence>
<evidence type="ECO:0000313" key="8">
    <source>
        <dbReference type="EMBL" id="RGR68183.1"/>
    </source>
</evidence>
<dbReference type="EMBL" id="VVYJ01000010">
    <property type="protein sequence ID" value="KAA5474232.1"/>
    <property type="molecule type" value="Genomic_DNA"/>
</dbReference>
<evidence type="ECO:0000313" key="18">
    <source>
        <dbReference type="Proteomes" id="UP000368418"/>
    </source>
</evidence>
<sequence length="101" mass="12146">MRRIKLYYLFFFSTLKINVPFSVLASLLIVKWDWSIFFEPFPYMLGGLGIVASLLYKEILEKEAYYFYYNSGIPKRNLIISVFAVYWFILWIMKLCIICLK</sequence>
<feature type="transmembrane region" description="Helical" evidence="1">
    <location>
        <begin position="77"/>
        <end position="100"/>
    </location>
</feature>
<dbReference type="EMBL" id="QSJD01000023">
    <property type="protein sequence ID" value="RHD46393.1"/>
    <property type="molecule type" value="Genomic_DNA"/>
</dbReference>
<evidence type="ECO:0000313" key="21">
    <source>
        <dbReference type="Proteomes" id="UP000491168"/>
    </source>
</evidence>
<dbReference type="EMBL" id="QRKD01000045">
    <property type="protein sequence ID" value="RHH84575.1"/>
    <property type="molecule type" value="Genomic_DNA"/>
</dbReference>
<dbReference type="EMBL" id="CZAI01000008">
    <property type="protein sequence ID" value="CUP88371.1"/>
    <property type="molecule type" value="Genomic_DNA"/>
</dbReference>
<reference evidence="14 15" key="2">
    <citation type="submission" date="2018-08" db="EMBL/GenBank/DDBJ databases">
        <title>A genome reference for cultivated species of the human gut microbiota.</title>
        <authorList>
            <person name="Zou Y."/>
            <person name="Xue W."/>
            <person name="Luo G."/>
        </authorList>
    </citation>
    <scope>NUCLEOTIDE SEQUENCE [LARGE SCALE GENOMIC DNA]</scope>
    <source>
        <strain evidence="8 15">AF24-29LB</strain>
        <strain evidence="11 14">AM16-49B</strain>
        <strain evidence="10 17">AM31-16AC</strain>
        <strain evidence="9 16">OF02-6LB</strain>
    </source>
</reference>
<proteinExistence type="predicted"/>
<dbReference type="EMBL" id="VVYP01000009">
    <property type="protein sequence ID" value="KAA5463725.1"/>
    <property type="molecule type" value="Genomic_DNA"/>
</dbReference>
<dbReference type="Proteomes" id="UP000368418">
    <property type="component" value="Unassembled WGS sequence"/>
</dbReference>
<evidence type="ECO:0000313" key="5">
    <source>
        <dbReference type="EMBL" id="KAA5474232.1"/>
    </source>
</evidence>
<organism evidence="3 13">
    <name type="scientific">Bacteroides caccae</name>
    <dbReference type="NCBI Taxonomy" id="47678"/>
    <lineage>
        <taxon>Bacteria</taxon>
        <taxon>Pseudomonadati</taxon>
        <taxon>Bacteroidota</taxon>
        <taxon>Bacteroidia</taxon>
        <taxon>Bacteroidales</taxon>
        <taxon>Bacteroidaceae</taxon>
        <taxon>Bacteroides</taxon>
    </lineage>
</organism>
<evidence type="ECO:0000313" key="12">
    <source>
        <dbReference type="Proteomes" id="UP000095657"/>
    </source>
</evidence>
<evidence type="ECO:0000313" key="14">
    <source>
        <dbReference type="Proteomes" id="UP000283512"/>
    </source>
</evidence>
<evidence type="ECO:0008006" key="22">
    <source>
        <dbReference type="Google" id="ProtNLM"/>
    </source>
</evidence>
<evidence type="ECO:0000313" key="17">
    <source>
        <dbReference type="Proteomes" id="UP000284689"/>
    </source>
</evidence>
<protein>
    <recommendedName>
        <fullName evidence="22">Transmembrane protein</fullName>
    </recommendedName>
</protein>
<reference evidence="18 19" key="3">
    <citation type="journal article" date="2019" name="Nat. Med.">
        <title>A library of human gut bacterial isolates paired with longitudinal multiomics data enables mechanistic microbiome research.</title>
        <authorList>
            <person name="Poyet M."/>
            <person name="Groussin M."/>
            <person name="Gibbons S.M."/>
            <person name="Avila-Pacheco J."/>
            <person name="Jiang X."/>
            <person name="Kearney S.M."/>
            <person name="Perrotta A.R."/>
            <person name="Berdy B."/>
            <person name="Zhao S."/>
            <person name="Lieberman T.D."/>
            <person name="Swanson P.K."/>
            <person name="Smith M."/>
            <person name="Roesemann S."/>
            <person name="Alexander J.E."/>
            <person name="Rich S.A."/>
            <person name="Livny J."/>
            <person name="Vlamakis H."/>
            <person name="Clish C."/>
            <person name="Bullock K."/>
            <person name="Deik A."/>
            <person name="Scott J."/>
            <person name="Pierce K.A."/>
            <person name="Xavier R.J."/>
            <person name="Alm E.J."/>
        </authorList>
    </citation>
    <scope>NUCLEOTIDE SEQUENCE [LARGE SCALE GENOMIC DNA]</scope>
    <source>
        <strain evidence="7 18">BIOML-A19</strain>
        <strain evidence="6 21">BIOML-A21</strain>
        <strain evidence="5 19">BIOML-A25</strain>
        <strain evidence="4 20">BIOML-A31</strain>
    </source>
</reference>
<keyword evidence="1" id="KW-0812">Transmembrane</keyword>
<keyword evidence="1" id="KW-1133">Transmembrane helix</keyword>
<name>A0A174W367_9BACE</name>
<evidence type="ECO:0000313" key="13">
    <source>
        <dbReference type="Proteomes" id="UP000095725"/>
    </source>
</evidence>
<gene>
    <name evidence="11" type="ORF">DW190_21240</name>
    <name evidence="10" type="ORF">DW794_14320</name>
    <name evidence="8" type="ORF">DWY26_17040</name>
    <name evidence="9" type="ORF">DXA49_06150</name>
    <name evidence="2" type="ORF">ERS852494_03322</name>
    <name evidence="3" type="ORF">ERS852558_03163</name>
    <name evidence="7" type="ORF">F2Y31_14165</name>
    <name evidence="6" type="ORF">F2Y35_21035</name>
    <name evidence="4" type="ORF">F2Y36_08990</name>
    <name evidence="5" type="ORF">F2Y39_16735</name>
</gene>
<dbReference type="EMBL" id="QSCS01000007">
    <property type="protein sequence ID" value="RGY27623.1"/>
    <property type="molecule type" value="Genomic_DNA"/>
</dbReference>
<dbReference type="EMBL" id="CZBL01000014">
    <property type="protein sequence ID" value="CUQ41624.1"/>
    <property type="molecule type" value="Genomic_DNA"/>
</dbReference>
<dbReference type="EMBL" id="QRUO01000018">
    <property type="protein sequence ID" value="RGR68183.1"/>
    <property type="molecule type" value="Genomic_DNA"/>
</dbReference>
<evidence type="ECO:0000313" key="16">
    <source>
        <dbReference type="Proteomes" id="UP000284431"/>
    </source>
</evidence>
<accession>A0A174W367</accession>
<feature type="transmembrane region" description="Helical" evidence="1">
    <location>
        <begin position="7"/>
        <end position="30"/>
    </location>
</feature>
<evidence type="ECO:0000313" key="15">
    <source>
        <dbReference type="Proteomes" id="UP000284205"/>
    </source>
</evidence>
<dbReference type="KEGG" id="bcac:CGC64_00155"/>
<dbReference type="Proteomes" id="UP000491168">
    <property type="component" value="Unassembled WGS sequence"/>
</dbReference>
<evidence type="ECO:0000313" key="10">
    <source>
        <dbReference type="EMBL" id="RHD46393.1"/>
    </source>
</evidence>
<evidence type="ECO:0000313" key="11">
    <source>
        <dbReference type="EMBL" id="RHH84575.1"/>
    </source>
</evidence>
<dbReference type="EMBL" id="VVYD01000013">
    <property type="protein sequence ID" value="KAA5497290.1"/>
    <property type="molecule type" value="Genomic_DNA"/>
</dbReference>
<evidence type="ECO:0000313" key="4">
    <source>
        <dbReference type="EMBL" id="KAA5463725.1"/>
    </source>
</evidence>
<evidence type="ECO:0000313" key="19">
    <source>
        <dbReference type="Proteomes" id="UP000427825"/>
    </source>
</evidence>